<dbReference type="RefSeq" id="WP_058465560.1">
    <property type="nucleotide sequence ID" value="NZ_CAAAHQ010000007.1"/>
</dbReference>
<reference evidence="2 4" key="1">
    <citation type="submission" date="2015-11" db="EMBL/GenBank/DDBJ databases">
        <title>Genomic analysis of 38 Legionella species identifies large and diverse effector repertoires.</title>
        <authorList>
            <person name="Burstein D."/>
            <person name="Amaro F."/>
            <person name="Zusman T."/>
            <person name="Lifshitz Z."/>
            <person name="Cohen O."/>
            <person name="Gilbert J.A."/>
            <person name="Pupko T."/>
            <person name="Shuman H.A."/>
            <person name="Segal G."/>
        </authorList>
    </citation>
    <scope>NUCLEOTIDE SEQUENCE [LARGE SCALE GENOMIC DNA]</scope>
    <source>
        <strain evidence="2 4">CDC#72-OH-14</strain>
    </source>
</reference>
<evidence type="ECO:0000313" key="2">
    <source>
        <dbReference type="EMBL" id="KTC83051.1"/>
    </source>
</evidence>
<sequence>MAKQPNATPVYNAIFQEHSNPGRAITGRNNGNFSSYDKGISCHVFAIASPLTWKKAQELNSEYSDIGTQKEIERAQARIMHEFTEQDKKDVDESYEIQPYPEPEEEVIQVERSENMQEILELRKQQKTVLPVEDLYLCGGFREGKMTPEHMWIEDHTNGITYDTFINRGGIAVVDGVGKDGEPFAPGCEGSDFEKNEIHRVKVEGYTWGQLIAIAAGAEDIGFPKGIENKPQVLAAKIAVNDANIALSKVPEADLTKEESEVLEKVEREQSLKTTQKDIDNVVKGLGEEEKLHYNSALTKLEQVANERRKVAREAVGTGPEAFLERVKKQTAQKDKVEEVQKDKEEIQNHSPQNIDNPRPEQTQSSYDSLCRIARNFAIGIGITAVLATTAYLASSSKPSNN</sequence>
<feature type="compositionally biased region" description="Polar residues" evidence="1">
    <location>
        <begin position="349"/>
        <end position="366"/>
    </location>
</feature>
<proteinExistence type="predicted"/>
<evidence type="ECO:0000313" key="5">
    <source>
        <dbReference type="Proteomes" id="UP000255316"/>
    </source>
</evidence>
<feature type="compositionally biased region" description="Basic and acidic residues" evidence="1">
    <location>
        <begin position="328"/>
        <end position="348"/>
    </location>
</feature>
<evidence type="ECO:0000256" key="1">
    <source>
        <dbReference type="SAM" id="MobiDB-lite"/>
    </source>
</evidence>
<organism evidence="3 5">
    <name type="scientific">Legionella cincinnatiensis</name>
    <dbReference type="NCBI Taxonomy" id="28085"/>
    <lineage>
        <taxon>Bacteria</taxon>
        <taxon>Pseudomonadati</taxon>
        <taxon>Pseudomonadota</taxon>
        <taxon>Gammaproteobacteria</taxon>
        <taxon>Legionellales</taxon>
        <taxon>Legionellaceae</taxon>
        <taxon>Legionella</taxon>
    </lineage>
</organism>
<gene>
    <name evidence="2" type="ORF">Lcin_2423</name>
    <name evidence="3" type="ORF">NCTC12438_02537</name>
</gene>
<reference evidence="3 5" key="2">
    <citation type="submission" date="2018-06" db="EMBL/GenBank/DDBJ databases">
        <authorList>
            <consortium name="Pathogen Informatics"/>
            <person name="Doyle S."/>
        </authorList>
    </citation>
    <scope>NUCLEOTIDE SEQUENCE [LARGE SCALE GENOMIC DNA]</scope>
    <source>
        <strain evidence="3 5">NCTC12438</strain>
    </source>
</reference>
<dbReference type="EMBL" id="UGNX01000001">
    <property type="protein sequence ID" value="STX35909.1"/>
    <property type="molecule type" value="Genomic_DNA"/>
</dbReference>
<dbReference type="Proteomes" id="UP000255316">
    <property type="component" value="Unassembled WGS sequence"/>
</dbReference>
<name>A0A378IL95_9GAMM</name>
<evidence type="ECO:0000313" key="3">
    <source>
        <dbReference type="EMBL" id="STX35909.1"/>
    </source>
</evidence>
<feature type="region of interest" description="Disordered" evidence="1">
    <location>
        <begin position="328"/>
        <end position="366"/>
    </location>
</feature>
<dbReference type="Proteomes" id="UP000054854">
    <property type="component" value="Unassembled WGS sequence"/>
</dbReference>
<dbReference type="AlphaFoldDB" id="A0A378IL95"/>
<dbReference type="EMBL" id="LNXX01000043">
    <property type="protein sequence ID" value="KTC83051.1"/>
    <property type="molecule type" value="Genomic_DNA"/>
</dbReference>
<dbReference type="OrthoDB" id="5653239at2"/>
<keyword evidence="4" id="KW-1185">Reference proteome</keyword>
<accession>A0A378IL95</accession>
<protein>
    <submittedName>
        <fullName evidence="3">Uncharacterized protein</fullName>
    </submittedName>
</protein>
<evidence type="ECO:0000313" key="4">
    <source>
        <dbReference type="Proteomes" id="UP000054854"/>
    </source>
</evidence>
<dbReference type="STRING" id="28085.Lcin_2423"/>